<dbReference type="EMBL" id="CABFOC020000002">
    <property type="protein sequence ID" value="CAH0037900.1"/>
    <property type="molecule type" value="Genomic_DNA"/>
</dbReference>
<evidence type="ECO:0000313" key="2">
    <source>
        <dbReference type="EMBL" id="CAH0037900.1"/>
    </source>
</evidence>
<feature type="compositionally biased region" description="Basic and acidic residues" evidence="1">
    <location>
        <begin position="237"/>
        <end position="248"/>
    </location>
</feature>
<name>A0A9N9YV43_9HYPO</name>
<feature type="region of interest" description="Disordered" evidence="1">
    <location>
        <begin position="199"/>
        <end position="248"/>
    </location>
</feature>
<dbReference type="AlphaFoldDB" id="A0A9N9YV43"/>
<sequence length="248" mass="27322">MDGLLNAVMEPLLHLGRGVRSGILSKLPILSEDKYQQFIHAFCGILQEFLDSSCAQTERDNAIRGAYLSARRPAFGDIDFATVPKSTKRDTTDEVLMVEMQENINLLQSLIDAVSRRADSLAATYSSKPLKAFDHETGAPFRILANTCSADVAREAVSQIAPMLSMESKATLSDLEDLLIDAQDYSIMRMKKLCNTVSDDKLDENEMYGDEGDEDGDDDEDGEDVEDSGEESNAESNDSKMAEDLSDE</sequence>
<comment type="caution">
    <text evidence="2">The sequence shown here is derived from an EMBL/GenBank/DDBJ whole genome shotgun (WGS) entry which is preliminary data.</text>
</comment>
<evidence type="ECO:0000256" key="1">
    <source>
        <dbReference type="SAM" id="MobiDB-lite"/>
    </source>
</evidence>
<evidence type="ECO:0000313" key="3">
    <source>
        <dbReference type="Proteomes" id="UP000775872"/>
    </source>
</evidence>
<dbReference type="OrthoDB" id="10617797at2759"/>
<reference evidence="2" key="1">
    <citation type="submission" date="2021-10" db="EMBL/GenBank/DDBJ databases">
        <authorList>
            <person name="Piombo E."/>
        </authorList>
    </citation>
    <scope>NUCLEOTIDE SEQUENCE</scope>
</reference>
<proteinExistence type="predicted"/>
<gene>
    <name evidence="2" type="ORF">CSOL1703_00003064</name>
</gene>
<organism evidence="2 3">
    <name type="scientific">Clonostachys solani</name>
    <dbReference type="NCBI Taxonomy" id="160281"/>
    <lineage>
        <taxon>Eukaryota</taxon>
        <taxon>Fungi</taxon>
        <taxon>Dikarya</taxon>
        <taxon>Ascomycota</taxon>
        <taxon>Pezizomycotina</taxon>
        <taxon>Sordariomycetes</taxon>
        <taxon>Hypocreomycetidae</taxon>
        <taxon>Hypocreales</taxon>
        <taxon>Bionectriaceae</taxon>
        <taxon>Clonostachys</taxon>
    </lineage>
</organism>
<protein>
    <submittedName>
        <fullName evidence="2">Uncharacterized protein</fullName>
    </submittedName>
</protein>
<accession>A0A9N9YV43</accession>
<keyword evidence="3" id="KW-1185">Reference proteome</keyword>
<dbReference type="Proteomes" id="UP000775872">
    <property type="component" value="Unassembled WGS sequence"/>
</dbReference>
<feature type="compositionally biased region" description="Acidic residues" evidence="1">
    <location>
        <begin position="201"/>
        <end position="233"/>
    </location>
</feature>